<dbReference type="GO" id="GO:0016020">
    <property type="term" value="C:membrane"/>
    <property type="evidence" value="ECO:0007669"/>
    <property type="project" value="UniProtKB-SubCell"/>
</dbReference>
<evidence type="ECO:0000256" key="1">
    <source>
        <dbReference type="ARBA" id="ARBA00004141"/>
    </source>
</evidence>
<comment type="similarity">
    <text evidence="5">Belongs to the SAT4 family.</text>
</comment>
<evidence type="ECO:0000259" key="7">
    <source>
        <dbReference type="Pfam" id="PF20684"/>
    </source>
</evidence>
<organism evidence="8 9">
    <name type="scientific">Zopfia rhizophila CBS 207.26</name>
    <dbReference type="NCBI Taxonomy" id="1314779"/>
    <lineage>
        <taxon>Eukaryota</taxon>
        <taxon>Fungi</taxon>
        <taxon>Dikarya</taxon>
        <taxon>Ascomycota</taxon>
        <taxon>Pezizomycotina</taxon>
        <taxon>Dothideomycetes</taxon>
        <taxon>Dothideomycetes incertae sedis</taxon>
        <taxon>Zopfiaceae</taxon>
        <taxon>Zopfia</taxon>
    </lineage>
</organism>
<feature type="non-terminal residue" evidence="8">
    <location>
        <position position="267"/>
    </location>
</feature>
<dbReference type="Pfam" id="PF20684">
    <property type="entry name" value="Fung_rhodopsin"/>
    <property type="match status" value="1"/>
</dbReference>
<evidence type="ECO:0000256" key="3">
    <source>
        <dbReference type="ARBA" id="ARBA00022989"/>
    </source>
</evidence>
<sequence length="267" mass="29934">TPAQIEYMTAHVQDNRRTRYIIANAICLAVATVAFVLRFISRRLGCVKLGVDDWFIVVGMFLTTAYVTMLFVLLRFGMGRHIILVKDARGLTISLITAETLYAVSICFIKLSVLGLYNRLFPQQWFHRTSIAVGIFIALYTITKISGDIFQCVPIQAHWTPSIHAKCIDFSKLVIVHGVLNIVTDFVILALPMPVLWNLHLDKVKKWALTFMLLVGALVCIISVVRLPIVKEVDTPDPSWDFVWPLAISAIECCAAIIAACVPTYRP</sequence>
<evidence type="ECO:0000256" key="4">
    <source>
        <dbReference type="ARBA" id="ARBA00023136"/>
    </source>
</evidence>
<feature type="transmembrane region" description="Helical" evidence="6">
    <location>
        <begin position="90"/>
        <end position="113"/>
    </location>
</feature>
<feature type="transmembrane region" description="Helical" evidence="6">
    <location>
        <begin position="173"/>
        <end position="195"/>
    </location>
</feature>
<feature type="domain" description="Rhodopsin" evidence="7">
    <location>
        <begin position="37"/>
        <end position="267"/>
    </location>
</feature>
<dbReference type="InterPro" id="IPR049326">
    <property type="entry name" value="Rhodopsin_dom_fungi"/>
</dbReference>
<feature type="transmembrane region" description="Helical" evidence="6">
    <location>
        <begin position="207"/>
        <end position="230"/>
    </location>
</feature>
<evidence type="ECO:0000313" key="8">
    <source>
        <dbReference type="EMBL" id="KAF2179539.1"/>
    </source>
</evidence>
<proteinExistence type="inferred from homology"/>
<keyword evidence="3 6" id="KW-1133">Transmembrane helix</keyword>
<dbReference type="PANTHER" id="PTHR33048">
    <property type="entry name" value="PTH11-LIKE INTEGRAL MEMBRANE PROTEIN (AFU_ORTHOLOGUE AFUA_5G11245)"/>
    <property type="match status" value="1"/>
</dbReference>
<keyword evidence="2 6" id="KW-0812">Transmembrane</keyword>
<dbReference type="Proteomes" id="UP000800200">
    <property type="component" value="Unassembled WGS sequence"/>
</dbReference>
<keyword evidence="4 6" id="KW-0472">Membrane</keyword>
<name>A0A6A6DMT3_9PEZI</name>
<feature type="transmembrane region" description="Helical" evidence="6">
    <location>
        <begin position="242"/>
        <end position="265"/>
    </location>
</feature>
<feature type="transmembrane region" description="Helical" evidence="6">
    <location>
        <begin position="125"/>
        <end position="142"/>
    </location>
</feature>
<comment type="subcellular location">
    <subcellularLocation>
        <location evidence="1">Membrane</location>
        <topology evidence="1">Multi-pass membrane protein</topology>
    </subcellularLocation>
</comment>
<gene>
    <name evidence="8" type="ORF">K469DRAFT_441568</name>
</gene>
<accession>A0A6A6DMT3</accession>
<keyword evidence="9" id="KW-1185">Reference proteome</keyword>
<dbReference type="OrthoDB" id="3934549at2759"/>
<dbReference type="InterPro" id="IPR052337">
    <property type="entry name" value="SAT4-like"/>
</dbReference>
<dbReference type="EMBL" id="ML994665">
    <property type="protein sequence ID" value="KAF2179539.1"/>
    <property type="molecule type" value="Genomic_DNA"/>
</dbReference>
<evidence type="ECO:0000313" key="9">
    <source>
        <dbReference type="Proteomes" id="UP000800200"/>
    </source>
</evidence>
<protein>
    <recommendedName>
        <fullName evidence="7">Rhodopsin domain-containing protein</fullName>
    </recommendedName>
</protein>
<feature type="transmembrane region" description="Helical" evidence="6">
    <location>
        <begin position="55"/>
        <end position="78"/>
    </location>
</feature>
<dbReference type="AlphaFoldDB" id="A0A6A6DMT3"/>
<evidence type="ECO:0000256" key="5">
    <source>
        <dbReference type="ARBA" id="ARBA00038359"/>
    </source>
</evidence>
<reference evidence="8" key="1">
    <citation type="journal article" date="2020" name="Stud. Mycol.">
        <title>101 Dothideomycetes genomes: a test case for predicting lifestyles and emergence of pathogens.</title>
        <authorList>
            <person name="Haridas S."/>
            <person name="Albert R."/>
            <person name="Binder M."/>
            <person name="Bloem J."/>
            <person name="Labutti K."/>
            <person name="Salamov A."/>
            <person name="Andreopoulos B."/>
            <person name="Baker S."/>
            <person name="Barry K."/>
            <person name="Bills G."/>
            <person name="Bluhm B."/>
            <person name="Cannon C."/>
            <person name="Castanera R."/>
            <person name="Culley D."/>
            <person name="Daum C."/>
            <person name="Ezra D."/>
            <person name="Gonzalez J."/>
            <person name="Henrissat B."/>
            <person name="Kuo A."/>
            <person name="Liang C."/>
            <person name="Lipzen A."/>
            <person name="Lutzoni F."/>
            <person name="Magnuson J."/>
            <person name="Mondo S."/>
            <person name="Nolan M."/>
            <person name="Ohm R."/>
            <person name="Pangilinan J."/>
            <person name="Park H.-J."/>
            <person name="Ramirez L."/>
            <person name="Alfaro M."/>
            <person name="Sun H."/>
            <person name="Tritt A."/>
            <person name="Yoshinaga Y."/>
            <person name="Zwiers L.-H."/>
            <person name="Turgeon B."/>
            <person name="Goodwin S."/>
            <person name="Spatafora J."/>
            <person name="Crous P."/>
            <person name="Grigoriev I."/>
        </authorList>
    </citation>
    <scope>NUCLEOTIDE SEQUENCE</scope>
    <source>
        <strain evidence="8">CBS 207.26</strain>
    </source>
</reference>
<evidence type="ECO:0000256" key="6">
    <source>
        <dbReference type="SAM" id="Phobius"/>
    </source>
</evidence>
<dbReference type="PANTHER" id="PTHR33048:SF47">
    <property type="entry name" value="INTEGRAL MEMBRANE PROTEIN-RELATED"/>
    <property type="match status" value="1"/>
</dbReference>
<evidence type="ECO:0000256" key="2">
    <source>
        <dbReference type="ARBA" id="ARBA00022692"/>
    </source>
</evidence>
<feature type="transmembrane region" description="Helical" evidence="6">
    <location>
        <begin position="21"/>
        <end position="40"/>
    </location>
</feature>
<feature type="non-terminal residue" evidence="8">
    <location>
        <position position="1"/>
    </location>
</feature>